<protein>
    <recommendedName>
        <fullName evidence="2">FHA domain-containing protein</fullName>
    </recommendedName>
</protein>
<dbReference type="Gene3D" id="2.60.200.20">
    <property type="match status" value="1"/>
</dbReference>
<organism evidence="3 4">
    <name type="scientific">Paralvinella palmiformis</name>
    <dbReference type="NCBI Taxonomy" id="53620"/>
    <lineage>
        <taxon>Eukaryota</taxon>
        <taxon>Metazoa</taxon>
        <taxon>Spiralia</taxon>
        <taxon>Lophotrochozoa</taxon>
        <taxon>Annelida</taxon>
        <taxon>Polychaeta</taxon>
        <taxon>Sedentaria</taxon>
        <taxon>Canalipalpata</taxon>
        <taxon>Terebellida</taxon>
        <taxon>Terebelliformia</taxon>
        <taxon>Alvinellidae</taxon>
        <taxon>Paralvinella</taxon>
    </lineage>
</organism>
<dbReference type="CDD" id="cd22665">
    <property type="entry name" value="FHA_MDC1"/>
    <property type="match status" value="1"/>
</dbReference>
<feature type="region of interest" description="Disordered" evidence="1">
    <location>
        <begin position="148"/>
        <end position="188"/>
    </location>
</feature>
<keyword evidence="4" id="KW-1185">Reference proteome</keyword>
<evidence type="ECO:0000259" key="2">
    <source>
        <dbReference type="Pfam" id="PF00498"/>
    </source>
</evidence>
<dbReference type="AlphaFoldDB" id="A0AAD9N143"/>
<feature type="domain" description="FHA" evidence="2">
    <location>
        <begin position="86"/>
        <end position="134"/>
    </location>
</feature>
<evidence type="ECO:0000256" key="1">
    <source>
        <dbReference type="SAM" id="MobiDB-lite"/>
    </source>
</evidence>
<name>A0AAD9N143_9ANNE</name>
<dbReference type="Proteomes" id="UP001208570">
    <property type="component" value="Unassembled WGS sequence"/>
</dbReference>
<gene>
    <name evidence="3" type="ORF">LSH36_357g00000</name>
</gene>
<dbReference type="SUPFAM" id="SSF49879">
    <property type="entry name" value="SMAD/FHA domain"/>
    <property type="match status" value="1"/>
</dbReference>
<dbReference type="InterPro" id="IPR000253">
    <property type="entry name" value="FHA_dom"/>
</dbReference>
<proteinExistence type="predicted"/>
<dbReference type="InterPro" id="IPR008984">
    <property type="entry name" value="SMAD_FHA_dom_sf"/>
</dbReference>
<dbReference type="Pfam" id="PF00498">
    <property type="entry name" value="FHA"/>
    <property type="match status" value="1"/>
</dbReference>
<reference evidence="3" key="1">
    <citation type="journal article" date="2023" name="Mol. Biol. Evol.">
        <title>Third-Generation Sequencing Reveals the Adaptive Role of the Epigenome in Three Deep-Sea Polychaetes.</title>
        <authorList>
            <person name="Perez M."/>
            <person name="Aroh O."/>
            <person name="Sun Y."/>
            <person name="Lan Y."/>
            <person name="Juniper S.K."/>
            <person name="Young C.R."/>
            <person name="Angers B."/>
            <person name="Qian P.Y."/>
        </authorList>
    </citation>
    <scope>NUCLEOTIDE SEQUENCE</scope>
    <source>
        <strain evidence="3">P08H-3</strain>
    </source>
</reference>
<evidence type="ECO:0000313" key="3">
    <source>
        <dbReference type="EMBL" id="KAK2151598.1"/>
    </source>
</evidence>
<comment type="caution">
    <text evidence="3">The sequence shown here is derived from an EMBL/GenBank/DDBJ whole genome shotgun (WGS) entry which is preliminary data.</text>
</comment>
<sequence length="338" mass="38351">MNTGREVLRNFCEHAPAYNVTDLTLSFKTNMDIDDTQVLVLSDSYQSDDDNSQERKLVAHLKVYQQKELSETLYPVYEGMLSKCALSKEHACIIVRGENHLIYDKTSRNKTRKGKLFLKPDVRYSLEDGDEITFADIRCSYIYLKTPHDNEETDNNLGDSPLKSSNNNNNPSQDESVHYELDEEELSSDILQPTQAGGLLGPLYHPSQATQLYVADSEDENQTAMNNENPAYIPNSDQSDAELETKKDKIEESTLQYELITGKNKDNVFYNMSCPHFCTDDPTGEITSNTDIVLYFKILVWDLTRVVNCRGRVSSSIQEKVVLMSLSSLLALFTAYDT</sequence>
<evidence type="ECO:0000313" key="4">
    <source>
        <dbReference type="Proteomes" id="UP001208570"/>
    </source>
</evidence>
<dbReference type="EMBL" id="JAODUP010000357">
    <property type="protein sequence ID" value="KAK2151598.1"/>
    <property type="molecule type" value="Genomic_DNA"/>
</dbReference>
<accession>A0AAD9N143</accession>